<name>A0A8K9XC81_ONCMY</name>
<evidence type="ECO:0000313" key="3">
    <source>
        <dbReference type="Ensembl" id="ENSOMYP00000131815.1"/>
    </source>
</evidence>
<dbReference type="Ensembl" id="ENSOMYT00000128566.1">
    <property type="protein sequence ID" value="ENSOMYP00000131815.1"/>
    <property type="gene ID" value="ENSOMYG00000074837.1"/>
</dbReference>
<feature type="chain" id="PRO_5035432179" evidence="2">
    <location>
        <begin position="20"/>
        <end position="480"/>
    </location>
</feature>
<protein>
    <submittedName>
        <fullName evidence="3">Uncharacterized protein</fullName>
    </submittedName>
</protein>
<keyword evidence="2" id="KW-0732">Signal</keyword>
<reference evidence="3" key="1">
    <citation type="submission" date="2020-07" db="EMBL/GenBank/DDBJ databases">
        <title>A long reads based de novo assembly of the rainbow trout Arlee double haploid line genome.</title>
        <authorList>
            <person name="Gao G."/>
            <person name="Palti Y."/>
        </authorList>
    </citation>
    <scope>NUCLEOTIDE SEQUENCE [LARGE SCALE GENOMIC DNA]</scope>
</reference>
<feature type="compositionally biased region" description="Basic residues" evidence="1">
    <location>
        <begin position="387"/>
        <end position="409"/>
    </location>
</feature>
<evidence type="ECO:0000256" key="2">
    <source>
        <dbReference type="SAM" id="SignalP"/>
    </source>
</evidence>
<organism evidence="3 4">
    <name type="scientific">Oncorhynchus mykiss</name>
    <name type="common">Rainbow trout</name>
    <name type="synonym">Salmo gairdneri</name>
    <dbReference type="NCBI Taxonomy" id="8022"/>
    <lineage>
        <taxon>Eukaryota</taxon>
        <taxon>Metazoa</taxon>
        <taxon>Chordata</taxon>
        <taxon>Craniata</taxon>
        <taxon>Vertebrata</taxon>
        <taxon>Euteleostomi</taxon>
        <taxon>Actinopterygii</taxon>
        <taxon>Neopterygii</taxon>
        <taxon>Teleostei</taxon>
        <taxon>Protacanthopterygii</taxon>
        <taxon>Salmoniformes</taxon>
        <taxon>Salmonidae</taxon>
        <taxon>Salmoninae</taxon>
        <taxon>Oncorhynchus</taxon>
    </lineage>
</organism>
<accession>A0A8K9XC81</accession>
<dbReference type="GO" id="GO:0016020">
    <property type="term" value="C:membrane"/>
    <property type="evidence" value="ECO:0007669"/>
    <property type="project" value="TreeGrafter"/>
</dbReference>
<feature type="compositionally biased region" description="Basic residues" evidence="1">
    <location>
        <begin position="332"/>
        <end position="378"/>
    </location>
</feature>
<sequence length="480" mass="55663">MARFVVEVFFVLVFSATNAAQEEVIDVILASLAKSASFLEQEHRNINLDGVVGYIILQAELKEAVRAWPHTDPLSWSQRTATVTLVRRLDQSLAKAVTELEKTDPKYYREFEPLLSWTFWSVPHEWSTTDPSLAYSSGRTMECYDETQSDKCMTLLLGTWKNNGTPCIVTKSCRDTMTRFGCPNYSLSHQLLYFMLGANRGCSAMLKGDMRTSRANLTERQYQGIFCSNMLKGNMDIIQNNFTGETQDIFIENILLCGLAGFSDFLKVDWLQHILRLQDQEVGCFTQPHRRVKRRERMLKGVCQEYPWCYSWPKCTHTDTHREPARTETHTHTHTHREKRNSTRMRTHTHTYTQKHTHTHTHTHTEKKRNSTRVRTHTQRNSTRTCTHAHTHTHTHVCTHTHRKPRKTHSEKQNPAPIMFYCSISPPPSRWLFQSHNRRVSERSGRIPQLLPDRAGHHQETTHLNANHPSPGCVTLHLDV</sequence>
<dbReference type="GeneTree" id="ENSGT00390000013433"/>
<dbReference type="PANTHER" id="PTHR33539">
    <property type="entry name" value="UPF0764 PROTEIN C16ORF89"/>
    <property type="match status" value="1"/>
</dbReference>
<reference evidence="3" key="3">
    <citation type="submission" date="2025-09" db="UniProtKB">
        <authorList>
            <consortium name="Ensembl"/>
        </authorList>
    </citation>
    <scope>IDENTIFICATION</scope>
</reference>
<dbReference type="PANTHER" id="PTHR33539:SF1">
    <property type="entry name" value="UPF0764 PROTEIN C16ORF89"/>
    <property type="match status" value="1"/>
</dbReference>
<dbReference type="InterPro" id="IPR031751">
    <property type="entry name" value="DUF4735"/>
</dbReference>
<evidence type="ECO:0000256" key="1">
    <source>
        <dbReference type="SAM" id="MobiDB-lite"/>
    </source>
</evidence>
<dbReference type="GO" id="GO:0005829">
    <property type="term" value="C:cytosol"/>
    <property type="evidence" value="ECO:0007669"/>
    <property type="project" value="TreeGrafter"/>
</dbReference>
<dbReference type="Pfam" id="PF15882">
    <property type="entry name" value="DUF4735"/>
    <property type="match status" value="1"/>
</dbReference>
<feature type="region of interest" description="Disordered" evidence="1">
    <location>
        <begin position="323"/>
        <end position="412"/>
    </location>
</feature>
<evidence type="ECO:0000313" key="4">
    <source>
        <dbReference type="Proteomes" id="UP000694395"/>
    </source>
</evidence>
<proteinExistence type="predicted"/>
<keyword evidence="4" id="KW-1185">Reference proteome</keyword>
<dbReference type="Proteomes" id="UP000694395">
    <property type="component" value="Chromosome 13"/>
</dbReference>
<dbReference type="AlphaFoldDB" id="A0A8K9XC81"/>
<feature type="signal peptide" evidence="2">
    <location>
        <begin position="1"/>
        <end position="19"/>
    </location>
</feature>
<reference evidence="3" key="2">
    <citation type="submission" date="2025-08" db="UniProtKB">
        <authorList>
            <consortium name="Ensembl"/>
        </authorList>
    </citation>
    <scope>IDENTIFICATION</scope>
</reference>